<dbReference type="InterPro" id="IPR046342">
    <property type="entry name" value="CBS_dom_sf"/>
</dbReference>
<dbReference type="GO" id="GO:0016020">
    <property type="term" value="C:membrane"/>
    <property type="evidence" value="ECO:0007669"/>
    <property type="project" value="UniProtKB-SubCell"/>
</dbReference>
<dbReference type="InterPro" id="IPR000644">
    <property type="entry name" value="CBS_dom"/>
</dbReference>
<evidence type="ECO:0000256" key="4">
    <source>
        <dbReference type="ARBA" id="ARBA00022692"/>
    </source>
</evidence>
<dbReference type="InterPro" id="IPR006667">
    <property type="entry name" value="SLC41_membr_dom"/>
</dbReference>
<evidence type="ECO:0000256" key="7">
    <source>
        <dbReference type="ARBA" id="ARBA00023136"/>
    </source>
</evidence>
<dbReference type="SMART" id="SM00116">
    <property type="entry name" value="CBS"/>
    <property type="match status" value="2"/>
</dbReference>
<evidence type="ECO:0000256" key="2">
    <source>
        <dbReference type="ARBA" id="ARBA00009749"/>
    </source>
</evidence>
<gene>
    <name evidence="11" type="primary">mgtE</name>
    <name evidence="11" type="ORF">BN85312460</name>
</gene>
<name>U4KPA1_9MOLU</name>
<evidence type="ECO:0000256" key="8">
    <source>
        <dbReference type="PROSITE-ProRule" id="PRU00703"/>
    </source>
</evidence>
<keyword evidence="7 9" id="KW-0472">Membrane</keyword>
<dbReference type="AlphaFoldDB" id="U4KPA1"/>
<dbReference type="SUPFAM" id="SSF54631">
    <property type="entry name" value="CBS-domain pair"/>
    <property type="match status" value="1"/>
</dbReference>
<keyword evidence="5" id="KW-0460">Magnesium</keyword>
<dbReference type="RefSeq" id="WP_030005127.1">
    <property type="nucleotide sequence ID" value="NC_022549.1"/>
</dbReference>
<evidence type="ECO:0000256" key="9">
    <source>
        <dbReference type="SAM" id="Phobius"/>
    </source>
</evidence>
<evidence type="ECO:0000256" key="6">
    <source>
        <dbReference type="ARBA" id="ARBA00022989"/>
    </source>
</evidence>
<organism evidence="11 12">
    <name type="scientific">Acholeplasma brassicae</name>
    <dbReference type="NCBI Taxonomy" id="61635"/>
    <lineage>
        <taxon>Bacteria</taxon>
        <taxon>Bacillati</taxon>
        <taxon>Mycoplasmatota</taxon>
        <taxon>Mollicutes</taxon>
        <taxon>Acholeplasmatales</taxon>
        <taxon>Acholeplasmataceae</taxon>
        <taxon>Acholeplasma</taxon>
    </lineage>
</organism>
<reference evidence="11 12" key="1">
    <citation type="journal article" date="2013" name="J. Mol. Microbiol. Biotechnol.">
        <title>Analysis of the Complete Genomes of Acholeplasma brassicae , A. palmae and A. laidlawii and Their Comparison to the Obligate Parasites from ' Candidatus Phytoplasma'.</title>
        <authorList>
            <person name="Kube M."/>
            <person name="Siewert C."/>
            <person name="Migdoll A.M."/>
            <person name="Duduk B."/>
            <person name="Holz S."/>
            <person name="Rabus R."/>
            <person name="Seemuller E."/>
            <person name="Mitrovic J."/>
            <person name="Muller I."/>
            <person name="Buttner C."/>
            <person name="Reinhardt R."/>
        </authorList>
    </citation>
    <scope>NUCLEOTIDE SEQUENCE [LARGE SCALE GENOMIC DNA]</scope>
    <source>
        <strain evidence="12">0502</strain>
    </source>
</reference>
<keyword evidence="6 9" id="KW-1133">Transmembrane helix</keyword>
<feature type="transmembrane region" description="Helical" evidence="9">
    <location>
        <begin position="263"/>
        <end position="287"/>
    </location>
</feature>
<sequence length="323" mass="35844">MIKSLKELKRTNYLTLSKDIDVKDAMRIVINNVTNETMIDDLYVVDNKNKLIGVVSLKALIIARSPARIESLMKSKYPQLFEESSVVEAIDMVQKYDTNALPIVSKSNTLKGIITAEDALDLLKEESLEDYRKMASLNEYDVNASALMRSKKRLPWLVILLGLSLITASVLSFFEATIEQIVLLILFQPMILDAAGNISTQSLAKTILLLNHEPDANINKHIKNELVIGLINSLFSSMIGFAIAYFFLVVFAKNEPRNIEISLVIGLTLFIALLIGAATGAFVPIILKKLKIDPSVASGPFMTTLNDVFSLIVYFTLATVFLI</sequence>
<dbReference type="CDD" id="cd04606">
    <property type="entry name" value="CBS_pair_Mg_transporter"/>
    <property type="match status" value="1"/>
</dbReference>
<dbReference type="Gene3D" id="1.10.357.20">
    <property type="entry name" value="SLC41 divalent cation transporters, integral membrane domain"/>
    <property type="match status" value="1"/>
</dbReference>
<evidence type="ECO:0000313" key="12">
    <source>
        <dbReference type="Proteomes" id="UP000032737"/>
    </source>
</evidence>
<dbReference type="PANTHER" id="PTHR43773">
    <property type="entry name" value="MAGNESIUM TRANSPORTER MGTE"/>
    <property type="match status" value="1"/>
</dbReference>
<comment type="similarity">
    <text evidence="2">Belongs to the SLC41A transporter family.</text>
</comment>
<feature type="transmembrane region" description="Helical" evidence="9">
    <location>
        <begin position="299"/>
        <end position="322"/>
    </location>
</feature>
<dbReference type="Pfam" id="PF00571">
    <property type="entry name" value="CBS"/>
    <property type="match status" value="2"/>
</dbReference>
<evidence type="ECO:0000256" key="5">
    <source>
        <dbReference type="ARBA" id="ARBA00022842"/>
    </source>
</evidence>
<keyword evidence="3" id="KW-0813">Transport</keyword>
<feature type="domain" description="CBS" evidence="10">
    <location>
        <begin position="73"/>
        <end position="129"/>
    </location>
</feature>
<accession>U4KPA1</accession>
<proteinExistence type="inferred from homology"/>
<evidence type="ECO:0000256" key="3">
    <source>
        <dbReference type="ARBA" id="ARBA00022448"/>
    </source>
</evidence>
<dbReference type="Proteomes" id="UP000032737">
    <property type="component" value="Chromosome"/>
</dbReference>
<dbReference type="STRING" id="61635.BN85312460"/>
<dbReference type="SUPFAM" id="SSF161093">
    <property type="entry name" value="MgtE membrane domain-like"/>
    <property type="match status" value="1"/>
</dbReference>
<keyword evidence="8" id="KW-0129">CBS domain</keyword>
<feature type="domain" description="CBS" evidence="10">
    <location>
        <begin position="8"/>
        <end position="71"/>
    </location>
</feature>
<dbReference type="GO" id="GO:0015095">
    <property type="term" value="F:magnesium ion transmembrane transporter activity"/>
    <property type="evidence" value="ECO:0007669"/>
    <property type="project" value="InterPro"/>
</dbReference>
<keyword evidence="4 9" id="KW-0812">Transmembrane</keyword>
<dbReference type="HOGENOM" id="CLU_037408_2_1_14"/>
<dbReference type="EMBL" id="FO681348">
    <property type="protein sequence ID" value="CCV66267.1"/>
    <property type="molecule type" value="Genomic_DNA"/>
</dbReference>
<feature type="transmembrane region" description="Helical" evidence="9">
    <location>
        <begin position="154"/>
        <end position="174"/>
    </location>
</feature>
<dbReference type="KEGG" id="abra:BN85312460"/>
<dbReference type="PANTHER" id="PTHR43773:SF1">
    <property type="entry name" value="MAGNESIUM TRANSPORTER MGTE"/>
    <property type="match status" value="1"/>
</dbReference>
<protein>
    <submittedName>
        <fullName evidence="11">Mg2+ transporter (MgtE)</fullName>
    </submittedName>
</protein>
<comment type="subcellular location">
    <subcellularLocation>
        <location evidence="1">Membrane</location>
        <topology evidence="1">Multi-pass membrane protein</topology>
    </subcellularLocation>
</comment>
<evidence type="ECO:0000313" key="11">
    <source>
        <dbReference type="EMBL" id="CCV66267.1"/>
    </source>
</evidence>
<evidence type="ECO:0000256" key="1">
    <source>
        <dbReference type="ARBA" id="ARBA00004141"/>
    </source>
</evidence>
<dbReference type="InterPro" id="IPR036739">
    <property type="entry name" value="SLC41_membr_dom_sf"/>
</dbReference>
<dbReference type="PROSITE" id="PS51371">
    <property type="entry name" value="CBS"/>
    <property type="match status" value="2"/>
</dbReference>
<evidence type="ECO:0000259" key="10">
    <source>
        <dbReference type="PROSITE" id="PS51371"/>
    </source>
</evidence>
<dbReference type="InterPro" id="IPR006669">
    <property type="entry name" value="MgtE_transporter"/>
</dbReference>
<keyword evidence="12" id="KW-1185">Reference proteome</keyword>
<feature type="transmembrane region" description="Helical" evidence="9">
    <location>
        <begin position="226"/>
        <end position="251"/>
    </location>
</feature>
<dbReference type="OrthoDB" id="9790355at2"/>
<dbReference type="Gene3D" id="3.10.580.10">
    <property type="entry name" value="CBS-domain"/>
    <property type="match status" value="1"/>
</dbReference>
<dbReference type="Pfam" id="PF01769">
    <property type="entry name" value="MgtE"/>
    <property type="match status" value="1"/>
</dbReference>